<comment type="caution">
    <text evidence="1">The sequence shown here is derived from an EMBL/GenBank/DDBJ whole genome shotgun (WGS) entry which is preliminary data.</text>
</comment>
<dbReference type="Proteomes" id="UP000475532">
    <property type="component" value="Unassembled WGS sequence"/>
</dbReference>
<evidence type="ECO:0000313" key="2">
    <source>
        <dbReference type="Proteomes" id="UP000475532"/>
    </source>
</evidence>
<protein>
    <submittedName>
        <fullName evidence="1">Uncharacterized protein</fullName>
    </submittedName>
</protein>
<accession>A0A6L9QC12</accession>
<dbReference type="EMBL" id="JAAGLI010000278">
    <property type="protein sequence ID" value="NEA23019.1"/>
    <property type="molecule type" value="Genomic_DNA"/>
</dbReference>
<dbReference type="RefSeq" id="WP_163055108.1">
    <property type="nucleotide sequence ID" value="NZ_JAAGLI010000278.1"/>
</dbReference>
<dbReference type="AlphaFoldDB" id="A0A6L9QC12"/>
<organism evidence="1 2">
    <name type="scientific">Actinomadura bangladeshensis</name>
    <dbReference type="NCBI Taxonomy" id="453573"/>
    <lineage>
        <taxon>Bacteria</taxon>
        <taxon>Bacillati</taxon>
        <taxon>Actinomycetota</taxon>
        <taxon>Actinomycetes</taxon>
        <taxon>Streptosporangiales</taxon>
        <taxon>Thermomonosporaceae</taxon>
        <taxon>Actinomadura</taxon>
    </lineage>
</organism>
<gene>
    <name evidence="1" type="ORF">G3I70_11020</name>
</gene>
<sequence length="121" mass="14114">MSKSTHWRGYSSEEIEALSDWHIFDEELEERECPHCHRVRLRIYMYKLRDTGSLATQIWCPHCHSYSGWTGPYPPKLSISDPLENLPTDEFADLNQDEDTLFECLDALWADGVLPQQVTRG</sequence>
<proteinExistence type="predicted"/>
<name>A0A6L9QC12_9ACTN</name>
<evidence type="ECO:0000313" key="1">
    <source>
        <dbReference type="EMBL" id="NEA23019.1"/>
    </source>
</evidence>
<reference evidence="1 2" key="1">
    <citation type="submission" date="2020-01" db="EMBL/GenBank/DDBJ databases">
        <title>Insect and environment-associated Actinomycetes.</title>
        <authorList>
            <person name="Currrie C."/>
            <person name="Chevrette M."/>
            <person name="Carlson C."/>
            <person name="Stubbendieck R."/>
            <person name="Wendt-Pienkowski E."/>
        </authorList>
    </citation>
    <scope>NUCLEOTIDE SEQUENCE [LARGE SCALE GENOMIC DNA]</scope>
    <source>
        <strain evidence="1 2">SID10258</strain>
    </source>
</reference>